<organism evidence="1 2">
    <name type="scientific">Knipowitschia caucasica</name>
    <name type="common">Caucasian dwarf goby</name>
    <name type="synonym">Pomatoschistus caucasicus</name>
    <dbReference type="NCBI Taxonomy" id="637954"/>
    <lineage>
        <taxon>Eukaryota</taxon>
        <taxon>Metazoa</taxon>
        <taxon>Chordata</taxon>
        <taxon>Craniata</taxon>
        <taxon>Vertebrata</taxon>
        <taxon>Euteleostomi</taxon>
        <taxon>Actinopterygii</taxon>
        <taxon>Neopterygii</taxon>
        <taxon>Teleostei</taxon>
        <taxon>Neoteleostei</taxon>
        <taxon>Acanthomorphata</taxon>
        <taxon>Gobiaria</taxon>
        <taxon>Gobiiformes</taxon>
        <taxon>Gobioidei</taxon>
        <taxon>Gobiidae</taxon>
        <taxon>Gobiinae</taxon>
        <taxon>Knipowitschia</taxon>
    </lineage>
</organism>
<reference evidence="1 2" key="1">
    <citation type="submission" date="2024-04" db="EMBL/GenBank/DDBJ databases">
        <authorList>
            <person name="Waldvogel A.-M."/>
            <person name="Schoenle A."/>
        </authorList>
    </citation>
    <scope>NUCLEOTIDE SEQUENCE [LARGE SCALE GENOMIC DNA]</scope>
</reference>
<gene>
    <name evidence="1" type="ORF">KC01_LOCUS31079</name>
</gene>
<dbReference type="EMBL" id="OZ035826">
    <property type="protein sequence ID" value="CAL1603393.1"/>
    <property type="molecule type" value="Genomic_DNA"/>
</dbReference>
<dbReference type="AlphaFoldDB" id="A0AAV2LSJ3"/>
<evidence type="ECO:0000313" key="1">
    <source>
        <dbReference type="EMBL" id="CAL1603393.1"/>
    </source>
</evidence>
<sequence length="75" mass="7339">MAVYPGQGNIFLRGRVWSVRPGFSNLLFSRAAEGGGGGVGGGPHGPAGLAGHLGFCTPGFLGRLPSSRGGSGEGG</sequence>
<protein>
    <submittedName>
        <fullName evidence="1">Uncharacterized protein</fullName>
    </submittedName>
</protein>
<name>A0AAV2LSJ3_KNICA</name>
<evidence type="ECO:0000313" key="2">
    <source>
        <dbReference type="Proteomes" id="UP001497482"/>
    </source>
</evidence>
<proteinExistence type="predicted"/>
<dbReference type="Proteomes" id="UP001497482">
    <property type="component" value="Chromosome 4"/>
</dbReference>
<keyword evidence="2" id="KW-1185">Reference proteome</keyword>
<accession>A0AAV2LSJ3</accession>